<feature type="compositionally biased region" description="Low complexity" evidence="1">
    <location>
        <begin position="1"/>
        <end position="13"/>
    </location>
</feature>
<organism evidence="2 3">
    <name type="scientific">Claviceps africana</name>
    <dbReference type="NCBI Taxonomy" id="83212"/>
    <lineage>
        <taxon>Eukaryota</taxon>
        <taxon>Fungi</taxon>
        <taxon>Dikarya</taxon>
        <taxon>Ascomycota</taxon>
        <taxon>Pezizomycotina</taxon>
        <taxon>Sordariomycetes</taxon>
        <taxon>Hypocreomycetidae</taxon>
        <taxon>Hypocreales</taxon>
        <taxon>Clavicipitaceae</taxon>
        <taxon>Claviceps</taxon>
    </lineage>
</organism>
<protein>
    <submittedName>
        <fullName evidence="2">Uncharacterized protein</fullName>
    </submittedName>
</protein>
<dbReference type="EMBL" id="SRPY01001677">
    <property type="protein sequence ID" value="KAG5912661.1"/>
    <property type="molecule type" value="Genomic_DNA"/>
</dbReference>
<sequence length="196" mass="20853">TLTPRRQPSATTPTPSPAPARPVIDPRLLSAVVGLKNGLVENLKKARNPKAEAIVMSALNRCVGLKKEATENDKMETICIKGIRAVIDGFHNQNRASTPAAAPAETPPIFEAKVLASLNGFKDVSIKALKVRLGEARAEAVTLSAIDRVLGFADASIVSQGGEGESSGSNFEGVEQHLIRSIRQLLLGMNQRLRDG</sequence>
<accession>A0A8K0NDZ2</accession>
<proteinExistence type="predicted"/>
<name>A0A8K0NDZ2_9HYPO</name>
<gene>
    <name evidence="2" type="ORF">E4U42_002022</name>
</gene>
<dbReference type="OrthoDB" id="5146523at2759"/>
<evidence type="ECO:0000313" key="2">
    <source>
        <dbReference type="EMBL" id="KAG5912661.1"/>
    </source>
</evidence>
<feature type="non-terminal residue" evidence="2">
    <location>
        <position position="1"/>
    </location>
</feature>
<comment type="caution">
    <text evidence="2">The sequence shown here is derived from an EMBL/GenBank/DDBJ whole genome shotgun (WGS) entry which is preliminary data.</text>
</comment>
<keyword evidence="3" id="KW-1185">Reference proteome</keyword>
<reference evidence="2" key="1">
    <citation type="journal article" date="2020" name="bioRxiv">
        <title>Whole genome comparisons of ergot fungi reveals the divergence and evolution of species within the genus Claviceps are the result of varying mechanisms driving genome evolution and host range expansion.</title>
        <authorList>
            <person name="Wyka S.A."/>
            <person name="Mondo S.J."/>
            <person name="Liu M."/>
            <person name="Dettman J."/>
            <person name="Nalam V."/>
            <person name="Broders K.D."/>
        </authorList>
    </citation>
    <scope>NUCLEOTIDE SEQUENCE</scope>
    <source>
        <strain evidence="2">CCC 489</strain>
    </source>
</reference>
<evidence type="ECO:0000256" key="1">
    <source>
        <dbReference type="SAM" id="MobiDB-lite"/>
    </source>
</evidence>
<evidence type="ECO:0000313" key="3">
    <source>
        <dbReference type="Proteomes" id="UP000811619"/>
    </source>
</evidence>
<feature type="region of interest" description="Disordered" evidence="1">
    <location>
        <begin position="1"/>
        <end position="23"/>
    </location>
</feature>
<dbReference type="Proteomes" id="UP000811619">
    <property type="component" value="Unassembled WGS sequence"/>
</dbReference>
<dbReference type="AlphaFoldDB" id="A0A8K0NDZ2"/>